<dbReference type="RefSeq" id="WP_138837204.1">
    <property type="nucleotide sequence ID" value="NZ_VCNI01000002.1"/>
</dbReference>
<evidence type="ECO:0000313" key="3">
    <source>
        <dbReference type="Proteomes" id="UP000751614"/>
    </source>
</evidence>
<organism evidence="2 3">
    <name type="scientific">Flagellimonas algicola</name>
    <dbReference type="NCBI Taxonomy" id="2583815"/>
    <lineage>
        <taxon>Bacteria</taxon>
        <taxon>Pseudomonadati</taxon>
        <taxon>Bacteroidota</taxon>
        <taxon>Flavobacteriia</taxon>
        <taxon>Flavobacteriales</taxon>
        <taxon>Flavobacteriaceae</taxon>
        <taxon>Flagellimonas</taxon>
    </lineage>
</organism>
<proteinExistence type="predicted"/>
<name>A0ABY2WL34_9FLAO</name>
<keyword evidence="1" id="KW-0812">Transmembrane</keyword>
<comment type="caution">
    <text evidence="2">The sequence shown here is derived from an EMBL/GenBank/DDBJ whole genome shotgun (WGS) entry which is preliminary data.</text>
</comment>
<protein>
    <submittedName>
        <fullName evidence="2">Uncharacterized protein</fullName>
    </submittedName>
</protein>
<dbReference type="EMBL" id="VCNI01000002">
    <property type="protein sequence ID" value="TMU55251.1"/>
    <property type="molecule type" value="Genomic_DNA"/>
</dbReference>
<sequence>MLKAIAHPFICFMLIFSILAPSIAPLVDRDCSIAIHMDSGDEEKKSEKESEKKFGEKDLFLSPFSSDNNFFDQYAKVENTEDPSLLSDVTTEILLPPPEKLV</sequence>
<gene>
    <name evidence="2" type="ORF">FGG15_13805</name>
</gene>
<feature type="transmembrane region" description="Helical" evidence="1">
    <location>
        <begin position="6"/>
        <end position="27"/>
    </location>
</feature>
<keyword evidence="1" id="KW-0472">Membrane</keyword>
<evidence type="ECO:0000256" key="1">
    <source>
        <dbReference type="SAM" id="Phobius"/>
    </source>
</evidence>
<dbReference type="Proteomes" id="UP000751614">
    <property type="component" value="Unassembled WGS sequence"/>
</dbReference>
<accession>A0ABY2WL34</accession>
<keyword evidence="3" id="KW-1185">Reference proteome</keyword>
<reference evidence="2 3" key="1">
    <citation type="submission" date="2019-05" db="EMBL/GenBank/DDBJ databases">
        <title>Flagellimonas sp. AsT0115, sp. nov., isolated from a marine red algae, Asparagopsis taxiformis.</title>
        <authorList>
            <person name="Kim J."/>
            <person name="Jeong S.E."/>
            <person name="Jeon C.O."/>
        </authorList>
    </citation>
    <scope>NUCLEOTIDE SEQUENCE [LARGE SCALE GENOMIC DNA]</scope>
    <source>
        <strain evidence="2 3">AsT0115</strain>
    </source>
</reference>
<keyword evidence="1" id="KW-1133">Transmembrane helix</keyword>
<evidence type="ECO:0000313" key="2">
    <source>
        <dbReference type="EMBL" id="TMU55251.1"/>
    </source>
</evidence>